<dbReference type="RefSeq" id="WP_226182364.1">
    <property type="nucleotide sequence ID" value="NZ_JAJADQ010000001.1"/>
</dbReference>
<dbReference type="InterPro" id="IPR037053">
    <property type="entry name" value="Phage_tail_collar_dom_sf"/>
</dbReference>
<protein>
    <submittedName>
        <fullName evidence="2">Tail fiber protein</fullName>
    </submittedName>
</protein>
<sequence>MDPFVGEIRLVALNFAPRNWFFCQGQLLPIQQYTALFSLLGVAYGGDGRTTFALPDLRGRAVVGKGQGPGLSAYPQGSIVGTEAVTLTTAQMPAHLHTLSGGTVPVSANNGTQTQPTGNYYAANSVEQYGQAIAAGGQMASTMLAGTTGITGGGNSHENRMPYLALNYIIAYTGIFPQRP</sequence>
<dbReference type="Pfam" id="PF07484">
    <property type="entry name" value="Collar"/>
    <property type="match status" value="1"/>
</dbReference>
<name>A0ABS8A7Q8_9BACT</name>
<dbReference type="Proteomes" id="UP001165297">
    <property type="component" value="Unassembled WGS sequence"/>
</dbReference>
<accession>A0ABS8A7Q8</accession>
<proteinExistence type="predicted"/>
<keyword evidence="3" id="KW-1185">Reference proteome</keyword>
<comment type="caution">
    <text evidence="2">The sequence shown here is derived from an EMBL/GenBank/DDBJ whole genome shotgun (WGS) entry which is preliminary data.</text>
</comment>
<dbReference type="EMBL" id="JAJADQ010000001">
    <property type="protein sequence ID" value="MCB2376438.1"/>
    <property type="molecule type" value="Genomic_DNA"/>
</dbReference>
<dbReference type="InterPro" id="IPR011083">
    <property type="entry name" value="Phage_tail_collar_dom"/>
</dbReference>
<evidence type="ECO:0000259" key="1">
    <source>
        <dbReference type="Pfam" id="PF07484"/>
    </source>
</evidence>
<gene>
    <name evidence="2" type="ORF">LGH70_02525</name>
</gene>
<dbReference type="Gene3D" id="3.90.1340.10">
    <property type="entry name" value="Phage tail collar domain"/>
    <property type="match status" value="1"/>
</dbReference>
<evidence type="ECO:0000313" key="3">
    <source>
        <dbReference type="Proteomes" id="UP001165297"/>
    </source>
</evidence>
<dbReference type="SUPFAM" id="SSF88874">
    <property type="entry name" value="Receptor-binding domain of short tail fibre protein gp12"/>
    <property type="match status" value="1"/>
</dbReference>
<evidence type="ECO:0000313" key="2">
    <source>
        <dbReference type="EMBL" id="MCB2376438.1"/>
    </source>
</evidence>
<reference evidence="2" key="1">
    <citation type="submission" date="2021-10" db="EMBL/GenBank/DDBJ databases">
        <authorList>
            <person name="Dean J.D."/>
            <person name="Kim M.K."/>
            <person name="Newey C.N."/>
            <person name="Stoker T.S."/>
            <person name="Thompson D.W."/>
            <person name="Grose J.H."/>
        </authorList>
    </citation>
    <scope>NUCLEOTIDE SEQUENCE</scope>
    <source>
        <strain evidence="2">BT635</strain>
    </source>
</reference>
<feature type="domain" description="Phage tail collar" evidence="1">
    <location>
        <begin position="6"/>
        <end position="61"/>
    </location>
</feature>
<organism evidence="2 3">
    <name type="scientific">Hymenobacter nitidus</name>
    <dbReference type="NCBI Taxonomy" id="2880929"/>
    <lineage>
        <taxon>Bacteria</taxon>
        <taxon>Pseudomonadati</taxon>
        <taxon>Bacteroidota</taxon>
        <taxon>Cytophagia</taxon>
        <taxon>Cytophagales</taxon>
        <taxon>Hymenobacteraceae</taxon>
        <taxon>Hymenobacter</taxon>
    </lineage>
</organism>